<organism evidence="2 3">
    <name type="scientific">Trichomonas vaginalis (strain ATCC PRA-98 / G3)</name>
    <dbReference type="NCBI Taxonomy" id="412133"/>
    <lineage>
        <taxon>Eukaryota</taxon>
        <taxon>Metamonada</taxon>
        <taxon>Parabasalia</taxon>
        <taxon>Trichomonadida</taxon>
        <taxon>Trichomonadidae</taxon>
        <taxon>Trichomonas</taxon>
    </lineage>
</organism>
<evidence type="ECO:0000313" key="2">
    <source>
        <dbReference type="EMBL" id="EAX88774.1"/>
    </source>
</evidence>
<protein>
    <recommendedName>
        <fullName evidence="1">DUF6602 domain-containing protein</fullName>
    </recommendedName>
</protein>
<reference evidence="2" key="1">
    <citation type="submission" date="2006-10" db="EMBL/GenBank/DDBJ databases">
        <authorList>
            <person name="Amadeo P."/>
            <person name="Zhao Q."/>
            <person name="Wortman J."/>
            <person name="Fraser-Liggett C."/>
            <person name="Carlton J."/>
        </authorList>
    </citation>
    <scope>NUCLEOTIDE SEQUENCE</scope>
    <source>
        <strain evidence="2">G3</strain>
    </source>
</reference>
<dbReference type="VEuPathDB" id="TrichDB:TVAGG3_0375010"/>
<dbReference type="PANTHER" id="PTHR42869">
    <property type="entry name" value="SLL0572 PROTEIN"/>
    <property type="match status" value="1"/>
</dbReference>
<name>A2G251_TRIV3</name>
<dbReference type="Proteomes" id="UP000001542">
    <property type="component" value="Unassembled WGS sequence"/>
</dbReference>
<dbReference type="eggNOG" id="ENOG502RY26">
    <property type="taxonomic scope" value="Eukaryota"/>
</dbReference>
<dbReference type="PANTHER" id="PTHR42869:SF1">
    <property type="entry name" value="SLL0572 PROTEIN"/>
    <property type="match status" value="1"/>
</dbReference>
<dbReference type="InterPro" id="IPR053199">
    <property type="entry name" value="cDPG_synthetase-like"/>
</dbReference>
<sequence length="742" mass="83445">MATQSPRTRTLILGCDFSTFHIYWRYFAQAQDREVVGFVYCEDGEPPIRHFKGIYKHPHSIYSLRSLERTIVEKRIQTCVIQAQNIPMPVVQSLINRILSTGTCGFEFLPKASLVVKSFKPVITLTSLAPKLGKTQVGLYFCSLLKKNYDRVAIIYPLHRFQVKDDVFYIEKSPHYEFNQDDVIEPGLFTPEEETQIKNYQACGAYKIFVTADYRKSVICAEQCANIIVFDASACEIPYINADAEFCVVSAETLDNVRSKSLWPGIVNVMVSENIIVLERGSKELPRQVKISIDNILKEHTVMYALSQAVIDDPHAQEMANRSVLVIDPENVENGPQIASKYGAIQIQRSTSPLYPLNMQTDESLNSIVNTINSSNADVILVTINQSIPNIDNKKTILYTSLELNFINDSLRKYINKFFNNQLSPPLKDHFEAQVDIIMALSQASEKELFVLNNDSANREAFVRLFLRSHLPTGFRVTTGEIIDCSMNQTGQLDVIIVNDACPRFTIDGTDTVISPVPADSVLGVIEVKTTLTQESLKKALSQMRPVKALMPSHATLQLADGHIVEDPLKGKIITGIFSFAPSTDIEEKIPSILKMYPKCADFIVLPNNFCFFSEETLKVCGMSIGEHDVINGYAKFTAKGMGLALIFGILNALAATRRFSGLHCIKYLSGNWGGRKDLIERNMMEQRDKMRHLGKYVIKLNPGEKEAFFRQRSNLMNRVNEINQIIQGSTLVSEPEDKGTE</sequence>
<dbReference type="OrthoDB" id="10263204at2759"/>
<dbReference type="STRING" id="5722.A2G251"/>
<dbReference type="InParanoid" id="A2G251"/>
<dbReference type="InterPro" id="IPR046537">
    <property type="entry name" value="DUF6602"/>
</dbReference>
<dbReference type="KEGG" id="tva:4746431"/>
<evidence type="ECO:0000313" key="3">
    <source>
        <dbReference type="Proteomes" id="UP000001542"/>
    </source>
</evidence>
<dbReference type="EMBL" id="DS114267">
    <property type="protein sequence ID" value="EAX88774.1"/>
    <property type="molecule type" value="Genomic_DNA"/>
</dbReference>
<dbReference type="CDD" id="cd21173">
    <property type="entry name" value="NucC-like"/>
    <property type="match status" value="1"/>
</dbReference>
<accession>A2G251</accession>
<dbReference type="VEuPathDB" id="TrichDB:TVAG_477770"/>
<dbReference type="Pfam" id="PF20247">
    <property type="entry name" value="DUF6602"/>
    <property type="match status" value="1"/>
</dbReference>
<keyword evidence="3" id="KW-1185">Reference proteome</keyword>
<dbReference type="AlphaFoldDB" id="A2G251"/>
<gene>
    <name evidence="2" type="ORF">TVAG_477770</name>
</gene>
<proteinExistence type="predicted"/>
<dbReference type="RefSeq" id="XP_001301704.1">
    <property type="nucleotide sequence ID" value="XM_001301703.1"/>
</dbReference>
<evidence type="ECO:0000259" key="1">
    <source>
        <dbReference type="Pfam" id="PF20247"/>
    </source>
</evidence>
<feature type="domain" description="DUF6602" evidence="1">
    <location>
        <begin position="454"/>
        <end position="550"/>
    </location>
</feature>
<reference evidence="2" key="2">
    <citation type="journal article" date="2007" name="Science">
        <title>Draft genome sequence of the sexually transmitted pathogen Trichomonas vaginalis.</title>
        <authorList>
            <person name="Carlton J.M."/>
            <person name="Hirt R.P."/>
            <person name="Silva J.C."/>
            <person name="Delcher A.L."/>
            <person name="Schatz M."/>
            <person name="Zhao Q."/>
            <person name="Wortman J.R."/>
            <person name="Bidwell S.L."/>
            <person name="Alsmark U.C.M."/>
            <person name="Besteiro S."/>
            <person name="Sicheritz-Ponten T."/>
            <person name="Noel C.J."/>
            <person name="Dacks J.B."/>
            <person name="Foster P.G."/>
            <person name="Simillion C."/>
            <person name="Van de Peer Y."/>
            <person name="Miranda-Saavedra D."/>
            <person name="Barton G.J."/>
            <person name="Westrop G.D."/>
            <person name="Mueller S."/>
            <person name="Dessi D."/>
            <person name="Fiori P.L."/>
            <person name="Ren Q."/>
            <person name="Paulsen I."/>
            <person name="Zhang H."/>
            <person name="Bastida-Corcuera F.D."/>
            <person name="Simoes-Barbosa A."/>
            <person name="Brown M.T."/>
            <person name="Hayes R.D."/>
            <person name="Mukherjee M."/>
            <person name="Okumura C.Y."/>
            <person name="Schneider R."/>
            <person name="Smith A.J."/>
            <person name="Vanacova S."/>
            <person name="Villalvazo M."/>
            <person name="Haas B.J."/>
            <person name="Pertea M."/>
            <person name="Feldblyum T.V."/>
            <person name="Utterback T.R."/>
            <person name="Shu C.L."/>
            <person name="Osoegawa K."/>
            <person name="de Jong P.J."/>
            <person name="Hrdy I."/>
            <person name="Horvathova L."/>
            <person name="Zubacova Z."/>
            <person name="Dolezal P."/>
            <person name="Malik S.B."/>
            <person name="Logsdon J.M. Jr."/>
            <person name="Henze K."/>
            <person name="Gupta A."/>
            <person name="Wang C.C."/>
            <person name="Dunne R.L."/>
            <person name="Upcroft J.A."/>
            <person name="Upcroft P."/>
            <person name="White O."/>
            <person name="Salzberg S.L."/>
            <person name="Tang P."/>
            <person name="Chiu C.-H."/>
            <person name="Lee Y.-S."/>
            <person name="Embley T.M."/>
            <person name="Coombs G.H."/>
            <person name="Mottram J.C."/>
            <person name="Tachezy J."/>
            <person name="Fraser-Liggett C.M."/>
            <person name="Johnson P.J."/>
        </authorList>
    </citation>
    <scope>NUCLEOTIDE SEQUENCE [LARGE SCALE GENOMIC DNA]</scope>
    <source>
        <strain evidence="2">G3</strain>
    </source>
</reference>